<feature type="region of interest" description="Disordered" evidence="1">
    <location>
        <begin position="1"/>
        <end position="35"/>
    </location>
</feature>
<keyword evidence="2" id="KW-0472">Membrane</keyword>
<feature type="transmembrane region" description="Helical" evidence="2">
    <location>
        <begin position="80"/>
        <end position="101"/>
    </location>
</feature>
<evidence type="ECO:0000256" key="2">
    <source>
        <dbReference type="SAM" id="Phobius"/>
    </source>
</evidence>
<evidence type="ECO:0000259" key="3">
    <source>
        <dbReference type="Pfam" id="PF04982"/>
    </source>
</evidence>
<sequence length="212" mass="22116">MYDEPADRAGPPPTAATGEARASARHRGLASPSSETRRLGVAIDHFAMPRRSWPRTVLISAASAAIIAAAMWAGEALTGSTLFLSSLVSSAVLIATAPQIRQCRPRRIITSHLVAIICGIAVHSLAAFSPIAVAIAVAAALAIVLLLDALHAPALANAGFAFAAHASPLALLTLTAITSFSLALCAAAMARSVRPSSAAARRWRMRSRRHRY</sequence>
<accession>A0A031K5R9</accession>
<organism evidence="4 5">
    <name type="scientific">Novosphingobium resinovorum</name>
    <dbReference type="NCBI Taxonomy" id="158500"/>
    <lineage>
        <taxon>Bacteria</taxon>
        <taxon>Pseudomonadati</taxon>
        <taxon>Pseudomonadota</taxon>
        <taxon>Alphaproteobacteria</taxon>
        <taxon>Sphingomonadales</taxon>
        <taxon>Sphingomonadaceae</taxon>
        <taxon>Novosphingobium</taxon>
    </lineage>
</organism>
<feature type="transmembrane region" description="Helical" evidence="2">
    <location>
        <begin position="56"/>
        <end position="74"/>
    </location>
</feature>
<proteinExistence type="predicted"/>
<evidence type="ECO:0000256" key="1">
    <source>
        <dbReference type="SAM" id="MobiDB-lite"/>
    </source>
</evidence>
<reference evidence="4 5" key="1">
    <citation type="submission" date="2014-03" db="EMBL/GenBank/DDBJ databases">
        <title>Whole genome sequence of Novosphingobium resinovorum KF1.</title>
        <authorList>
            <person name="Gan H.M."/>
            <person name="Gan H.Y."/>
            <person name="Chew T.H."/>
            <person name="Savka M.A."/>
        </authorList>
    </citation>
    <scope>NUCLEOTIDE SEQUENCE [LARGE SCALE GENOMIC DNA]</scope>
    <source>
        <strain evidence="4 5">KF1</strain>
    </source>
</reference>
<dbReference type="PATRIC" id="fig|158500.4.peg.1171"/>
<evidence type="ECO:0000313" key="5">
    <source>
        <dbReference type="Proteomes" id="UP000024329"/>
    </source>
</evidence>
<dbReference type="Pfam" id="PF04982">
    <property type="entry name" value="TM_HPP"/>
    <property type="match status" value="1"/>
</dbReference>
<dbReference type="RefSeq" id="WP_081798914.1">
    <property type="nucleotide sequence ID" value="NZ_JFYZ01000002.1"/>
</dbReference>
<dbReference type="AlphaFoldDB" id="A0A031K5R9"/>
<dbReference type="EMBL" id="JFYZ01000002">
    <property type="protein sequence ID" value="EZP83947.1"/>
    <property type="molecule type" value="Genomic_DNA"/>
</dbReference>
<keyword evidence="2" id="KW-0812">Transmembrane</keyword>
<keyword evidence="2" id="KW-1133">Transmembrane helix</keyword>
<protein>
    <submittedName>
        <fullName evidence="4">HPP-family protein</fullName>
    </submittedName>
</protein>
<feature type="transmembrane region" description="Helical" evidence="2">
    <location>
        <begin position="166"/>
        <end position="190"/>
    </location>
</feature>
<gene>
    <name evidence="4" type="ORF">BV97_01140</name>
</gene>
<name>A0A031K5R9_9SPHN</name>
<comment type="caution">
    <text evidence="4">The sequence shown here is derived from an EMBL/GenBank/DDBJ whole genome shotgun (WGS) entry which is preliminary data.</text>
</comment>
<feature type="domain" description="HPP transmembrane region" evidence="3">
    <location>
        <begin position="52"/>
        <end position="191"/>
    </location>
</feature>
<dbReference type="InterPro" id="IPR058581">
    <property type="entry name" value="TM_HPP"/>
</dbReference>
<dbReference type="Proteomes" id="UP000024329">
    <property type="component" value="Unassembled WGS sequence"/>
</dbReference>
<evidence type="ECO:0000313" key="4">
    <source>
        <dbReference type="EMBL" id="EZP83947.1"/>
    </source>
</evidence>
<feature type="transmembrane region" description="Helical" evidence="2">
    <location>
        <begin position="113"/>
        <end position="146"/>
    </location>
</feature>